<keyword evidence="5" id="KW-1185">Reference proteome</keyword>
<keyword evidence="1" id="KW-0732">Signal</keyword>
<reference evidence="4 6" key="2">
    <citation type="submission" date="2018-03" db="EMBL/GenBank/DDBJ databases">
        <authorList>
            <person name="Fogelqvist J."/>
        </authorList>
    </citation>
    <scope>NUCLEOTIDE SEQUENCE [LARGE SCALE GENOMIC DNA]</scope>
</reference>
<dbReference type="STRING" id="37360.A0A0G4IZ56"/>
<accession>A0A0G4IZ56</accession>
<evidence type="ECO:0000313" key="5">
    <source>
        <dbReference type="Proteomes" id="UP000039324"/>
    </source>
</evidence>
<dbReference type="InterPro" id="IPR022742">
    <property type="entry name" value="Hydrolase_4"/>
</dbReference>
<reference evidence="3 5" key="1">
    <citation type="submission" date="2015-02" db="EMBL/GenBank/DDBJ databases">
        <authorList>
            <person name="Chooi Y.-H."/>
        </authorList>
    </citation>
    <scope>NUCLEOTIDE SEQUENCE [LARGE SCALE GENOMIC DNA]</scope>
    <source>
        <strain evidence="3">E3</strain>
    </source>
</reference>
<feature type="chain" id="PRO_5035990798" description="Serine aminopeptidase S33 domain-containing protein" evidence="1">
    <location>
        <begin position="21"/>
        <end position="343"/>
    </location>
</feature>
<keyword evidence="4" id="KW-0496">Mitochondrion</keyword>
<feature type="domain" description="Serine aminopeptidase S33" evidence="2">
    <location>
        <begin position="104"/>
        <end position="285"/>
    </location>
</feature>
<evidence type="ECO:0000313" key="6">
    <source>
        <dbReference type="Proteomes" id="UP000290189"/>
    </source>
</evidence>
<sequence>MLLAVCGLVVGLSLAAAAAATADSCAGVASLAGGPCSYVYDECGAVASSPLVVFVHDTPGSMSDFQGLLMTYRSRPSRPFRWLSFDLFDASDANGTVSDAQVVQIHNMIRFVDEPNHDKAPLVIVGVGTGAILSSAFALAYPRRIDGIVLVSPAGIPVNRHHRPWNPAVVAISKLNDLAANEHIQSTSLVATSAAAHVVLRCLDSLARRHLLPEAALAYVEDVVSHLRGTLVSRIHDFKRSRLCTVQFKDRSDVFARLASLDVPTSIVVGWWDTVVPSTSVRTMQQSSMPNASLVVVDKAGRNVVDDAPGRVLDVVDDVIRQIGDIREQELEALLESVLRDWV</sequence>
<dbReference type="PANTHER" id="PTHR43798">
    <property type="entry name" value="MONOACYLGLYCEROL LIPASE"/>
    <property type="match status" value="1"/>
</dbReference>
<evidence type="ECO:0000313" key="4">
    <source>
        <dbReference type="EMBL" id="SPQ94085.1"/>
    </source>
</evidence>
<dbReference type="Proteomes" id="UP000039324">
    <property type="component" value="Unassembled WGS sequence"/>
</dbReference>
<dbReference type="Proteomes" id="UP000290189">
    <property type="component" value="Unassembled WGS sequence"/>
</dbReference>
<dbReference type="InterPro" id="IPR029058">
    <property type="entry name" value="AB_hydrolase_fold"/>
</dbReference>
<protein>
    <recommendedName>
        <fullName evidence="2">Serine aminopeptidase S33 domain-containing protein</fullName>
    </recommendedName>
</protein>
<dbReference type="Gene3D" id="3.40.50.1820">
    <property type="entry name" value="alpha/beta hydrolase"/>
    <property type="match status" value="1"/>
</dbReference>
<dbReference type="OrthoDB" id="408373at2759"/>
<proteinExistence type="predicted"/>
<geneLocation type="mitochondrion" evidence="4"/>
<dbReference type="AlphaFoldDB" id="A0A0G4IZ56"/>
<feature type="signal peptide" evidence="1">
    <location>
        <begin position="1"/>
        <end position="20"/>
    </location>
</feature>
<gene>
    <name evidence="3" type="ORF">PBRA_001463</name>
    <name evidence="4" type="ORF">PLBR_LOCUS1300</name>
</gene>
<dbReference type="SUPFAM" id="SSF53474">
    <property type="entry name" value="alpha/beta-Hydrolases"/>
    <property type="match status" value="1"/>
</dbReference>
<evidence type="ECO:0000259" key="2">
    <source>
        <dbReference type="Pfam" id="PF12146"/>
    </source>
</evidence>
<evidence type="ECO:0000313" key="3">
    <source>
        <dbReference type="EMBL" id="CEP00409.1"/>
    </source>
</evidence>
<dbReference type="EMBL" id="CDSF01000101">
    <property type="protein sequence ID" value="CEP00409.1"/>
    <property type="molecule type" value="Genomic_DNA"/>
</dbReference>
<organism evidence="3 5">
    <name type="scientific">Plasmodiophora brassicae</name>
    <name type="common">Clubroot disease agent</name>
    <dbReference type="NCBI Taxonomy" id="37360"/>
    <lineage>
        <taxon>Eukaryota</taxon>
        <taxon>Sar</taxon>
        <taxon>Rhizaria</taxon>
        <taxon>Endomyxa</taxon>
        <taxon>Phytomyxea</taxon>
        <taxon>Plasmodiophorida</taxon>
        <taxon>Plasmodiophoridae</taxon>
        <taxon>Plasmodiophora</taxon>
    </lineage>
</organism>
<evidence type="ECO:0000256" key="1">
    <source>
        <dbReference type="SAM" id="SignalP"/>
    </source>
</evidence>
<dbReference type="Pfam" id="PF12146">
    <property type="entry name" value="Hydrolase_4"/>
    <property type="match status" value="1"/>
</dbReference>
<dbReference type="EMBL" id="OVEO01000002">
    <property type="protein sequence ID" value="SPQ94085.1"/>
    <property type="molecule type" value="Genomic_DNA"/>
</dbReference>
<dbReference type="InterPro" id="IPR050266">
    <property type="entry name" value="AB_hydrolase_sf"/>
</dbReference>
<name>A0A0G4IZ56_PLABS</name>